<evidence type="ECO:0000313" key="2">
    <source>
        <dbReference type="Proteomes" id="UP001163321"/>
    </source>
</evidence>
<comment type="caution">
    <text evidence="1">The sequence shown here is derived from an EMBL/GenBank/DDBJ whole genome shotgun (WGS) entry which is preliminary data.</text>
</comment>
<keyword evidence="2" id="KW-1185">Reference proteome</keyword>
<protein>
    <submittedName>
        <fullName evidence="1">Uncharacterized protein</fullName>
    </submittedName>
</protein>
<reference evidence="1 2" key="1">
    <citation type="journal article" date="2022" name="bioRxiv">
        <title>The genome of the oomycete Peronosclerospora sorghi, a cosmopolitan pathogen of maize and sorghum, is inflated with dispersed pseudogenes.</title>
        <authorList>
            <person name="Fletcher K."/>
            <person name="Martin F."/>
            <person name="Isakeit T."/>
            <person name="Cavanaugh K."/>
            <person name="Magill C."/>
            <person name="Michelmore R."/>
        </authorList>
    </citation>
    <scope>NUCLEOTIDE SEQUENCE [LARGE SCALE GENOMIC DNA]</scope>
    <source>
        <strain evidence="1">P6</strain>
    </source>
</reference>
<organism evidence="1 2">
    <name type="scientific">Peronosclerospora sorghi</name>
    <dbReference type="NCBI Taxonomy" id="230839"/>
    <lineage>
        <taxon>Eukaryota</taxon>
        <taxon>Sar</taxon>
        <taxon>Stramenopiles</taxon>
        <taxon>Oomycota</taxon>
        <taxon>Peronosporomycetes</taxon>
        <taxon>Peronosporales</taxon>
        <taxon>Peronosporaceae</taxon>
        <taxon>Peronosclerospora</taxon>
    </lineage>
</organism>
<dbReference type="EMBL" id="CM047582">
    <property type="protein sequence ID" value="KAI9915754.1"/>
    <property type="molecule type" value="Genomic_DNA"/>
</dbReference>
<proteinExistence type="predicted"/>
<name>A0ACC0WCD4_9STRA</name>
<accession>A0ACC0WCD4</accession>
<sequence length="87" mass="10007">MRNELEQLRDEKTSVEKELAQLSIGYKCDQNASRRLIEKQIFIGKAQKALQGERQEEPEPPSDQKAEDKGLEMQNDFEGTMHGMPDD</sequence>
<gene>
    <name evidence="1" type="ORF">PsorP6_008567</name>
</gene>
<evidence type="ECO:0000313" key="1">
    <source>
        <dbReference type="EMBL" id="KAI9915754.1"/>
    </source>
</evidence>
<dbReference type="Proteomes" id="UP001163321">
    <property type="component" value="Chromosome 3"/>
</dbReference>